<evidence type="ECO:0000313" key="3">
    <source>
        <dbReference type="Proteomes" id="UP000214646"/>
    </source>
</evidence>
<organism evidence="2 3">
    <name type="scientific">Fimbriiglobus ruber</name>
    <dbReference type="NCBI Taxonomy" id="1908690"/>
    <lineage>
        <taxon>Bacteria</taxon>
        <taxon>Pseudomonadati</taxon>
        <taxon>Planctomycetota</taxon>
        <taxon>Planctomycetia</taxon>
        <taxon>Gemmatales</taxon>
        <taxon>Gemmataceae</taxon>
        <taxon>Fimbriiglobus</taxon>
    </lineage>
</organism>
<comment type="caution">
    <text evidence="2">The sequence shown here is derived from an EMBL/GenBank/DDBJ whole genome shotgun (WGS) entry which is preliminary data.</text>
</comment>
<keyword evidence="1" id="KW-1133">Transmembrane helix</keyword>
<reference evidence="3" key="1">
    <citation type="submission" date="2017-06" db="EMBL/GenBank/DDBJ databases">
        <title>Genome analysis of Fimbriiglobus ruber SP5, the first member of the order Planctomycetales with confirmed chitinolytic capability.</title>
        <authorList>
            <person name="Ravin N.V."/>
            <person name="Rakitin A.L."/>
            <person name="Ivanova A.A."/>
            <person name="Beletsky A.V."/>
            <person name="Kulichevskaya I.S."/>
            <person name="Mardanov A.V."/>
            <person name="Dedysh S.N."/>
        </authorList>
    </citation>
    <scope>NUCLEOTIDE SEQUENCE [LARGE SCALE GENOMIC DNA]</scope>
    <source>
        <strain evidence="3">SP5</strain>
    </source>
</reference>
<dbReference type="InterPro" id="IPR005325">
    <property type="entry name" value="DUF308_memb"/>
</dbReference>
<feature type="transmembrane region" description="Helical" evidence="1">
    <location>
        <begin position="45"/>
        <end position="65"/>
    </location>
</feature>
<keyword evidence="1" id="KW-0472">Membrane</keyword>
<proteinExistence type="predicted"/>
<dbReference type="RefSeq" id="WP_088253965.1">
    <property type="nucleotide sequence ID" value="NZ_NIDE01000004.1"/>
</dbReference>
<protein>
    <recommendedName>
        <fullName evidence="4">DUF3185 domain-containing protein</fullName>
    </recommendedName>
</protein>
<keyword evidence="3" id="KW-1185">Reference proteome</keyword>
<gene>
    <name evidence="2" type="ORF">FRUB_02657</name>
</gene>
<dbReference type="AlphaFoldDB" id="A0A225DX45"/>
<name>A0A225DX45_9BACT</name>
<dbReference type="EMBL" id="NIDE01000004">
    <property type="protein sequence ID" value="OWK43058.1"/>
    <property type="molecule type" value="Genomic_DNA"/>
</dbReference>
<dbReference type="OrthoDB" id="292205at2"/>
<evidence type="ECO:0008006" key="4">
    <source>
        <dbReference type="Google" id="ProtNLM"/>
    </source>
</evidence>
<keyword evidence="1" id="KW-0812">Transmembrane</keyword>
<sequence length="72" mass="7640">MRILGILLIVLGVLALAVPSITFMTTERAVDTSFLTIDYQKPHTLVFNPIVGIVATVAGIALVFAGRRTATA</sequence>
<dbReference type="Pfam" id="PF03729">
    <property type="entry name" value="DUF308"/>
    <property type="match status" value="1"/>
</dbReference>
<evidence type="ECO:0000256" key="1">
    <source>
        <dbReference type="SAM" id="Phobius"/>
    </source>
</evidence>
<evidence type="ECO:0000313" key="2">
    <source>
        <dbReference type="EMBL" id="OWK43058.1"/>
    </source>
</evidence>
<dbReference type="Proteomes" id="UP000214646">
    <property type="component" value="Unassembled WGS sequence"/>
</dbReference>
<accession>A0A225DX45</accession>